<gene>
    <name evidence="2" type="ORF">SVUK_LOCUS8340</name>
</gene>
<evidence type="ECO:0000256" key="1">
    <source>
        <dbReference type="SAM" id="Phobius"/>
    </source>
</evidence>
<dbReference type="EMBL" id="UYYB01030095">
    <property type="protein sequence ID" value="VDM73342.1"/>
    <property type="molecule type" value="Genomic_DNA"/>
</dbReference>
<sequence>MIETAIVGANVELYCPRTLRDGRLPPLERLWAHVWLMERDTVSADDVLAESHKMNRDNRADLKFTLMSRDVNDGYGDEWLEVYLFILHNCGLMVGLISALWGNFLQDNFKN</sequence>
<accession>A0A3P7L1P3</accession>
<keyword evidence="1" id="KW-0812">Transmembrane</keyword>
<keyword evidence="1" id="KW-1133">Transmembrane helix</keyword>
<evidence type="ECO:0000313" key="2">
    <source>
        <dbReference type="EMBL" id="VDM73342.1"/>
    </source>
</evidence>
<dbReference type="OrthoDB" id="5872428at2759"/>
<evidence type="ECO:0000313" key="3">
    <source>
        <dbReference type="Proteomes" id="UP000270094"/>
    </source>
</evidence>
<keyword evidence="3" id="KW-1185">Reference proteome</keyword>
<proteinExistence type="predicted"/>
<feature type="transmembrane region" description="Helical" evidence="1">
    <location>
        <begin position="82"/>
        <end position="105"/>
    </location>
</feature>
<dbReference type="AlphaFoldDB" id="A0A3P7L1P3"/>
<dbReference type="Proteomes" id="UP000270094">
    <property type="component" value="Unassembled WGS sequence"/>
</dbReference>
<keyword evidence="1" id="KW-0472">Membrane</keyword>
<name>A0A3P7L1P3_STRVU</name>
<protein>
    <submittedName>
        <fullName evidence="2">Uncharacterized protein</fullName>
    </submittedName>
</protein>
<reference evidence="2 3" key="1">
    <citation type="submission" date="2018-11" db="EMBL/GenBank/DDBJ databases">
        <authorList>
            <consortium name="Pathogen Informatics"/>
        </authorList>
    </citation>
    <scope>NUCLEOTIDE SEQUENCE [LARGE SCALE GENOMIC DNA]</scope>
</reference>
<organism evidence="2 3">
    <name type="scientific">Strongylus vulgaris</name>
    <name type="common">Blood worm</name>
    <dbReference type="NCBI Taxonomy" id="40348"/>
    <lineage>
        <taxon>Eukaryota</taxon>
        <taxon>Metazoa</taxon>
        <taxon>Ecdysozoa</taxon>
        <taxon>Nematoda</taxon>
        <taxon>Chromadorea</taxon>
        <taxon>Rhabditida</taxon>
        <taxon>Rhabditina</taxon>
        <taxon>Rhabditomorpha</taxon>
        <taxon>Strongyloidea</taxon>
        <taxon>Strongylidae</taxon>
        <taxon>Strongylus</taxon>
    </lineage>
</organism>